<evidence type="ECO:0000256" key="1">
    <source>
        <dbReference type="SAM" id="MobiDB-lite"/>
    </source>
</evidence>
<proteinExistence type="predicted"/>
<evidence type="ECO:0000313" key="4">
    <source>
        <dbReference type="Proteomes" id="UP000226431"/>
    </source>
</evidence>
<keyword evidence="2" id="KW-0732">Signal</keyword>
<name>A0A2C5Z1T6_9HYPO</name>
<protein>
    <recommendedName>
        <fullName evidence="5">Extracellular membrane protein CFEM domain-containing protein</fullName>
    </recommendedName>
</protein>
<organism evidence="3 4">
    <name type="scientific">Ophiocordyceps camponoti-rufipedis</name>
    <dbReference type="NCBI Taxonomy" id="2004952"/>
    <lineage>
        <taxon>Eukaryota</taxon>
        <taxon>Fungi</taxon>
        <taxon>Dikarya</taxon>
        <taxon>Ascomycota</taxon>
        <taxon>Pezizomycotina</taxon>
        <taxon>Sordariomycetes</taxon>
        <taxon>Hypocreomycetidae</taxon>
        <taxon>Hypocreales</taxon>
        <taxon>Ophiocordycipitaceae</taxon>
        <taxon>Ophiocordyceps</taxon>
    </lineage>
</organism>
<feature type="compositionally biased region" description="Polar residues" evidence="1">
    <location>
        <begin position="195"/>
        <end position="219"/>
    </location>
</feature>
<feature type="signal peptide" evidence="2">
    <location>
        <begin position="1"/>
        <end position="16"/>
    </location>
</feature>
<reference evidence="3 4" key="1">
    <citation type="submission" date="2017-06" db="EMBL/GenBank/DDBJ databases">
        <title>Ant-infecting Ophiocordyceps genomes reveal a high diversity of potential behavioral manipulation genes and a possible major role for enterotoxins.</title>
        <authorList>
            <person name="De Bekker C."/>
            <person name="Evans H.C."/>
            <person name="Brachmann A."/>
            <person name="Hughes D.P."/>
        </authorList>
    </citation>
    <scope>NUCLEOTIDE SEQUENCE [LARGE SCALE GENOMIC DNA]</scope>
    <source>
        <strain evidence="3 4">Map16</strain>
    </source>
</reference>
<evidence type="ECO:0008006" key="5">
    <source>
        <dbReference type="Google" id="ProtNLM"/>
    </source>
</evidence>
<feature type="compositionally biased region" description="Low complexity" evidence="1">
    <location>
        <begin position="114"/>
        <end position="175"/>
    </location>
</feature>
<evidence type="ECO:0000313" key="3">
    <source>
        <dbReference type="EMBL" id="PHH73946.1"/>
    </source>
</evidence>
<keyword evidence="4" id="KW-1185">Reference proteome</keyword>
<comment type="caution">
    <text evidence="3">The sequence shown here is derived from an EMBL/GenBank/DDBJ whole genome shotgun (WGS) entry which is preliminary data.</text>
</comment>
<feature type="chain" id="PRO_5011999298" description="Extracellular membrane protein CFEM domain-containing protein" evidence="2">
    <location>
        <begin position="17"/>
        <end position="242"/>
    </location>
</feature>
<gene>
    <name evidence="3" type="ORF">CDD80_3451</name>
</gene>
<evidence type="ECO:0000256" key="2">
    <source>
        <dbReference type="SAM" id="SignalP"/>
    </source>
</evidence>
<dbReference type="OrthoDB" id="4928099at2759"/>
<dbReference type="STRING" id="2004952.A0A2C5Z1T6"/>
<dbReference type="EMBL" id="NJES01000307">
    <property type="protein sequence ID" value="PHH73946.1"/>
    <property type="molecule type" value="Genomic_DNA"/>
</dbReference>
<dbReference type="AlphaFoldDB" id="A0A2C5Z1T6"/>
<accession>A0A2C5Z1T6</accession>
<dbReference type="Proteomes" id="UP000226431">
    <property type="component" value="Unassembled WGS sequence"/>
</dbReference>
<feature type="region of interest" description="Disordered" evidence="1">
    <location>
        <begin position="114"/>
        <end position="220"/>
    </location>
</feature>
<sequence length="242" mass="23883">MKSTLLLSTTLTLIAAQSPCAQQCAQVSSTETSCSGGTLSQHASCLCNEKPFFQEWADCRTCLRDEKREITADEFQAYSSVLASASSVLCGPSPTASFQALFIEASAARNRGVSSLSSVPSAVSAGDSRVSSESEAGATAATQTEAASTSGAAKAKATGDSSASAKTNAEAAAETDSVLSSTTTRAGVAAPTGGIRTTTLSPSSTDRSGNSSTTGTPSISGASAVSVAGGLVMAVAAAALAL</sequence>